<keyword evidence="2" id="KW-1185">Reference proteome</keyword>
<proteinExistence type="predicted"/>
<reference evidence="1" key="1">
    <citation type="submission" date="2023-03" db="EMBL/GenBank/DDBJ databases">
        <authorList>
            <person name="Julca I."/>
        </authorList>
    </citation>
    <scope>NUCLEOTIDE SEQUENCE</scope>
</reference>
<accession>A0AAV1CKT7</accession>
<dbReference type="EMBL" id="OX459119">
    <property type="protein sequence ID" value="CAI9096052.1"/>
    <property type="molecule type" value="Genomic_DNA"/>
</dbReference>
<dbReference type="AlphaFoldDB" id="A0AAV1CKT7"/>
<evidence type="ECO:0000313" key="2">
    <source>
        <dbReference type="Proteomes" id="UP001161247"/>
    </source>
</evidence>
<dbReference type="Proteomes" id="UP001161247">
    <property type="component" value="Chromosome 2"/>
</dbReference>
<protein>
    <submittedName>
        <fullName evidence="1">OLC1v1032119C1</fullName>
    </submittedName>
</protein>
<organism evidence="1 2">
    <name type="scientific">Oldenlandia corymbosa var. corymbosa</name>
    <dbReference type="NCBI Taxonomy" id="529605"/>
    <lineage>
        <taxon>Eukaryota</taxon>
        <taxon>Viridiplantae</taxon>
        <taxon>Streptophyta</taxon>
        <taxon>Embryophyta</taxon>
        <taxon>Tracheophyta</taxon>
        <taxon>Spermatophyta</taxon>
        <taxon>Magnoliopsida</taxon>
        <taxon>eudicotyledons</taxon>
        <taxon>Gunneridae</taxon>
        <taxon>Pentapetalae</taxon>
        <taxon>asterids</taxon>
        <taxon>lamiids</taxon>
        <taxon>Gentianales</taxon>
        <taxon>Rubiaceae</taxon>
        <taxon>Rubioideae</taxon>
        <taxon>Spermacoceae</taxon>
        <taxon>Hedyotis-Oldenlandia complex</taxon>
        <taxon>Oldenlandia</taxon>
    </lineage>
</organism>
<sequence>METGEISDREICASSLSGVKRRRVTVDDKLDHQPCVNVKFKSLTKESKRKLNELLQEWSK</sequence>
<name>A0AAV1CKT7_OLDCO</name>
<gene>
    <name evidence="1" type="ORF">OLC1_LOCUS6892</name>
</gene>
<evidence type="ECO:0000313" key="1">
    <source>
        <dbReference type="EMBL" id="CAI9096052.1"/>
    </source>
</evidence>